<feature type="domain" description="VWFA" evidence="2">
    <location>
        <begin position="89"/>
        <end position="267"/>
    </location>
</feature>
<dbReference type="PANTHER" id="PTHR37464:SF1">
    <property type="entry name" value="BLL2463 PROTEIN"/>
    <property type="match status" value="1"/>
</dbReference>
<name>A0A5C6B490_9BACT</name>
<dbReference type="InterPro" id="IPR002035">
    <property type="entry name" value="VWF_A"/>
</dbReference>
<dbReference type="RefSeq" id="WP_146519459.1">
    <property type="nucleotide sequence ID" value="NZ_CP151726.1"/>
</dbReference>
<feature type="transmembrane region" description="Helical" evidence="1">
    <location>
        <begin position="58"/>
        <end position="80"/>
    </location>
</feature>
<keyword evidence="1" id="KW-0472">Membrane</keyword>
<dbReference type="EMBL" id="SJPN01000002">
    <property type="protein sequence ID" value="TWU06372.1"/>
    <property type="molecule type" value="Genomic_DNA"/>
</dbReference>
<gene>
    <name evidence="3" type="ORF">Pla52n_20930</name>
</gene>
<evidence type="ECO:0000256" key="1">
    <source>
        <dbReference type="SAM" id="Phobius"/>
    </source>
</evidence>
<feature type="transmembrane region" description="Helical" evidence="1">
    <location>
        <begin position="605"/>
        <end position="624"/>
    </location>
</feature>
<evidence type="ECO:0000259" key="2">
    <source>
        <dbReference type="PROSITE" id="PS50234"/>
    </source>
</evidence>
<dbReference type="Proteomes" id="UP000320176">
    <property type="component" value="Unassembled WGS sequence"/>
</dbReference>
<keyword evidence="1" id="KW-1133">Transmembrane helix</keyword>
<dbReference type="CDD" id="cd00198">
    <property type="entry name" value="vWFA"/>
    <property type="match status" value="1"/>
</dbReference>
<dbReference type="AlphaFoldDB" id="A0A5C6B490"/>
<dbReference type="PROSITE" id="PS50234">
    <property type="entry name" value="VWFA"/>
    <property type="match status" value="1"/>
</dbReference>
<dbReference type="SMART" id="SM00327">
    <property type="entry name" value="VWA"/>
    <property type="match status" value="1"/>
</dbReference>
<dbReference type="Pfam" id="PF13519">
    <property type="entry name" value="VWA_2"/>
    <property type="match status" value="1"/>
</dbReference>
<keyword evidence="1" id="KW-0812">Transmembrane</keyword>
<dbReference type="InterPro" id="IPR036465">
    <property type="entry name" value="vWFA_dom_sf"/>
</dbReference>
<keyword evidence="4" id="KW-1185">Reference proteome</keyword>
<dbReference type="Gene3D" id="3.40.50.410">
    <property type="entry name" value="von Willebrand factor, type A domain"/>
    <property type="match status" value="1"/>
</dbReference>
<evidence type="ECO:0000313" key="4">
    <source>
        <dbReference type="Proteomes" id="UP000320176"/>
    </source>
</evidence>
<comment type="caution">
    <text evidence="3">The sequence shown here is derived from an EMBL/GenBank/DDBJ whole genome shotgun (WGS) entry which is preliminary data.</text>
</comment>
<dbReference type="InterPro" id="IPR024163">
    <property type="entry name" value="Aerotolerance_reg_N"/>
</dbReference>
<reference evidence="3 4" key="1">
    <citation type="submission" date="2019-02" db="EMBL/GenBank/DDBJ databases">
        <title>Deep-cultivation of Planctomycetes and their phenomic and genomic characterization uncovers novel biology.</title>
        <authorList>
            <person name="Wiegand S."/>
            <person name="Jogler M."/>
            <person name="Boedeker C."/>
            <person name="Pinto D."/>
            <person name="Vollmers J."/>
            <person name="Rivas-Marin E."/>
            <person name="Kohn T."/>
            <person name="Peeters S.H."/>
            <person name="Heuer A."/>
            <person name="Rast P."/>
            <person name="Oberbeckmann S."/>
            <person name="Bunk B."/>
            <person name="Jeske O."/>
            <person name="Meyerdierks A."/>
            <person name="Storesund J.E."/>
            <person name="Kallscheuer N."/>
            <person name="Luecker S."/>
            <person name="Lage O.M."/>
            <person name="Pohl T."/>
            <person name="Merkel B.J."/>
            <person name="Hornburger P."/>
            <person name="Mueller R.-W."/>
            <person name="Bruemmer F."/>
            <person name="Labrenz M."/>
            <person name="Spormann A.M."/>
            <person name="Op Den Camp H."/>
            <person name="Overmann J."/>
            <person name="Amann R."/>
            <person name="Jetten M.S.M."/>
            <person name="Mascher T."/>
            <person name="Medema M.H."/>
            <person name="Devos D.P."/>
            <person name="Kaster A.-K."/>
            <person name="Ovreas L."/>
            <person name="Rohde M."/>
            <person name="Galperin M.Y."/>
            <person name="Jogler C."/>
        </authorList>
    </citation>
    <scope>NUCLEOTIDE SEQUENCE [LARGE SCALE GENOMIC DNA]</scope>
    <source>
        <strain evidence="3 4">Pla52n</strain>
    </source>
</reference>
<accession>A0A5C6B490</accession>
<organism evidence="3 4">
    <name type="scientific">Stieleria varia</name>
    <dbReference type="NCBI Taxonomy" id="2528005"/>
    <lineage>
        <taxon>Bacteria</taxon>
        <taxon>Pseudomonadati</taxon>
        <taxon>Planctomycetota</taxon>
        <taxon>Planctomycetia</taxon>
        <taxon>Pirellulales</taxon>
        <taxon>Pirellulaceae</taxon>
        <taxon>Stieleria</taxon>
    </lineage>
</organism>
<protein>
    <recommendedName>
        <fullName evidence="2">VWFA domain-containing protein</fullName>
    </recommendedName>
</protein>
<sequence>MNFVSPERWMWIAAAIPIIVFYVLRSRLKKRSVSTLLFWDELFDQKRQRSWWQRLRHLLSLLLQLAFLALIVVALLDPLWTGQKQAARQIVLVVDNSASMSAIEPDENDRFSNAIRLAEGVVRELRDGDEIALVTAGGTVRVIVGMTDFGPAVRDALPSITPTDGPTRVAEAVEAARRMTRSPERREIVVISDGAFTEFQAIATDDDVRFISVGSPRDNVAITRMAVRRSLVDPIGYAALVEVASFAETPTRCRMSLELADELVDVIPIELAPGEVWKRTIVGASAAGGILSATIELNQTAEDETNDALAVDNVARAILPERTKIPVTLVTNQPSLYLESVLGAIPLVELKITDEAPAASPTGGFTVLHRSESTTIPNGAVLAIDPRADTDAFTLGESIDQPIVVTQDTTSPLMPHVRLQNVILAGARGLTMTDAATPLLIDAGGETLMASRVAGEDRLVVLTANLDDGDLPLRIAFPVLMTNAVNWFLSRSGEIEPSLRTGRLAKIELPTRTTTKQTSAPENAVLEDGWTWTDPDGVVYVTTTEGETALVGPVTRAGLVTLQRSGETVKTAAVNLCDASESDLRRRGEFESAVPQRGQAGYRSLWFYLTCLALGLIVGEWFLYQRRIVG</sequence>
<feature type="transmembrane region" description="Helical" evidence="1">
    <location>
        <begin position="6"/>
        <end position="24"/>
    </location>
</feature>
<evidence type="ECO:0000313" key="3">
    <source>
        <dbReference type="EMBL" id="TWU06372.1"/>
    </source>
</evidence>
<dbReference type="Pfam" id="PF07584">
    <property type="entry name" value="BatA"/>
    <property type="match status" value="1"/>
</dbReference>
<proteinExistence type="predicted"/>
<dbReference type="SUPFAM" id="SSF53300">
    <property type="entry name" value="vWA-like"/>
    <property type="match status" value="1"/>
</dbReference>
<dbReference type="OrthoDB" id="5289914at2"/>
<dbReference type="PANTHER" id="PTHR37464">
    <property type="entry name" value="BLL2463 PROTEIN"/>
    <property type="match status" value="1"/>
</dbReference>